<evidence type="ECO:0000313" key="4">
    <source>
        <dbReference type="EMBL" id="KEY19044.1"/>
    </source>
</evidence>
<dbReference type="PANTHER" id="PTHR42754">
    <property type="entry name" value="ENDOGLUCANASE"/>
    <property type="match status" value="1"/>
</dbReference>
<name>A0A3S4USY4_9FLAO</name>
<evidence type="ECO:0000313" key="7">
    <source>
        <dbReference type="Proteomes" id="UP000270036"/>
    </source>
</evidence>
<feature type="signal peptide" evidence="2">
    <location>
        <begin position="1"/>
        <end position="21"/>
    </location>
</feature>
<reference evidence="4 6" key="1">
    <citation type="submission" date="2014-07" db="EMBL/GenBank/DDBJ databases">
        <authorList>
            <person name="Pisani N.G."/>
            <person name="Newman J.D."/>
        </authorList>
    </citation>
    <scope>NUCLEOTIDE SEQUENCE [LARGE SCALE GENOMIC DNA]</scope>
    <source>
        <strain evidence="4 6">LMG 24720</strain>
    </source>
</reference>
<dbReference type="RefSeq" id="WP_034719827.1">
    <property type="nucleotide sequence ID" value="NZ_FOIX01000004.1"/>
</dbReference>
<evidence type="ECO:0000259" key="3">
    <source>
        <dbReference type="Pfam" id="PF18962"/>
    </source>
</evidence>
<dbReference type="Proteomes" id="UP000028349">
    <property type="component" value="Unassembled WGS sequence"/>
</dbReference>
<dbReference type="STRING" id="266748.HY04_11435"/>
<dbReference type="PANTHER" id="PTHR42754:SF1">
    <property type="entry name" value="LIPOPROTEIN"/>
    <property type="match status" value="1"/>
</dbReference>
<dbReference type="InterPro" id="IPR024361">
    <property type="entry name" value="BACON"/>
</dbReference>
<dbReference type="EMBL" id="JPEP01000002">
    <property type="protein sequence ID" value="KEY19044.1"/>
    <property type="molecule type" value="Genomic_DNA"/>
</dbReference>
<dbReference type="Proteomes" id="UP000270036">
    <property type="component" value="Chromosome"/>
</dbReference>
<keyword evidence="1 2" id="KW-0732">Signal</keyword>
<dbReference type="SUPFAM" id="SSF63829">
    <property type="entry name" value="Calcium-dependent phosphotriesterase"/>
    <property type="match status" value="1"/>
</dbReference>
<dbReference type="AlphaFoldDB" id="A0A3S4USY4"/>
<feature type="chain" id="PRO_5018555536" evidence="2">
    <location>
        <begin position="22"/>
        <end position="1083"/>
    </location>
</feature>
<dbReference type="KEGG" id="cant:NCTC13489_01282"/>
<accession>A0A3S4USY4</accession>
<protein>
    <submittedName>
        <fullName evidence="5">Por secretion system C-terminal sorting domain</fullName>
    </submittedName>
</protein>
<dbReference type="OrthoDB" id="9811934at2"/>
<evidence type="ECO:0000256" key="2">
    <source>
        <dbReference type="SAM" id="SignalP"/>
    </source>
</evidence>
<dbReference type="NCBIfam" id="TIGR04183">
    <property type="entry name" value="Por_Secre_tail"/>
    <property type="match status" value="1"/>
</dbReference>
<feature type="domain" description="Secretion system C-terminal sorting" evidence="3">
    <location>
        <begin position="1015"/>
        <end position="1081"/>
    </location>
</feature>
<sequence length="1083" mass="119510">MKKALLLLLFFTLCNFTFSQTAPPNTRLFQLNTIKGSVLSLVEMSENYVYHVGTTNSSEVGFDGLAATTVGLDDLYILKSNAANGTNVWFKNFNAGTNGTMNARYVHVDSSENVYVFGQFKGTITVNGRTINGVNANDAFLMKIDPNENAVWVQFFENGYNSIRKIKTVTDGTDTFIIYDNKLRRLNDVNGDVLLENSYGAEIQSVALKGSDLYLSGVAFYGDAFFGSQVIAAKSGFIVKGDKDASFTSALKTAGSNQPSVISDITFDSTGKLLLTGFNTQAINIFTPTQAVPYTYNPNSQFETNLVCYFTAKVNANLEDVEFFRTSSGFKTSSGYIFRADILSSKVNPTLTGFNVLLFVRGSFQNHSPFTNANSSTTTVQMTPFVDSYSLLLQSNNNGNYVSGSQPIFYGSNMSANQSKHSQSTQNIRIFKTDIKSSITGNVEWSKEKTSALGGTYSRQFSKHLKSAPNELLFTALVEGKGNFFGRQVSNFPSTKSRYITRLGVDGLPKWFANFNADLGKTELNVSGDYIHVDKDDNLLFISTISGLQSTFTDAVGTQVIFNGVMSSNEKVLIKINKDGILLWSKQLKMPGSSRFTVITDANADAYLLCTLGGYYIDDQQINGYSSVVKLDKNGIFKYGKSYNISTYSFIPVFDTNNTLYLFCEPINSLQSDYVLDGITIPTSTEFADHLMLKCDSEGNIIWGKNFYANSTNYNYSWPNDVVFDGENFVMMGNYSNYEDSDFVGLDLVPVPRVYQNVAYIPFFAKITPTGNVLWQKPLHSNNANTGAYTNIELDENKNSYMYYYAKDKVSFNGIEYSFDAVSGNKVLTKIDNSGNLKYFKSVDGATYGSNFIDVIGNDKINVTGFTTANNLLNYPVNNSRASNLYIATFGNLDSYYLTPIKDYLSLNAIEIENNPANANTFSFDLINNVDWTANSDQHWLNLSFLSLTEKNNFKNLISGNGDAKIIMSATTNTSGASRSATVVVSGTGVDSKSIIVTQSFILATGETKTFVTTLYPNPTADLLNIETKQNISKIEIYDLSGRLVKTGAGKDKQISVSNLNKGMYLIKLHTENGIINSKFIKN</sequence>
<evidence type="ECO:0000313" key="6">
    <source>
        <dbReference type="Proteomes" id="UP000028349"/>
    </source>
</evidence>
<gene>
    <name evidence="4" type="ORF">HY04_11435</name>
    <name evidence="5" type="ORF">NCTC13489_01282</name>
</gene>
<keyword evidence="6" id="KW-1185">Reference proteome</keyword>
<dbReference type="InterPro" id="IPR026444">
    <property type="entry name" value="Secre_tail"/>
</dbReference>
<dbReference type="Gene3D" id="2.60.40.10">
    <property type="entry name" value="Immunoglobulins"/>
    <property type="match status" value="1"/>
</dbReference>
<dbReference type="EMBL" id="LR134441">
    <property type="protein sequence ID" value="VEH99001.1"/>
    <property type="molecule type" value="Genomic_DNA"/>
</dbReference>
<evidence type="ECO:0000313" key="5">
    <source>
        <dbReference type="EMBL" id="VEH99001.1"/>
    </source>
</evidence>
<dbReference type="CDD" id="cd14948">
    <property type="entry name" value="BACON"/>
    <property type="match status" value="1"/>
</dbReference>
<proteinExistence type="predicted"/>
<evidence type="ECO:0000256" key="1">
    <source>
        <dbReference type="ARBA" id="ARBA00022729"/>
    </source>
</evidence>
<dbReference type="InterPro" id="IPR013783">
    <property type="entry name" value="Ig-like_fold"/>
</dbReference>
<reference evidence="5 7" key="2">
    <citation type="submission" date="2018-12" db="EMBL/GenBank/DDBJ databases">
        <authorList>
            <consortium name="Pathogen Informatics"/>
        </authorList>
    </citation>
    <scope>NUCLEOTIDE SEQUENCE [LARGE SCALE GENOMIC DNA]</scope>
    <source>
        <strain evidence="5 7">NCTC13489</strain>
    </source>
</reference>
<dbReference type="Pfam" id="PF18962">
    <property type="entry name" value="Por_Secre_tail"/>
    <property type="match status" value="1"/>
</dbReference>
<organism evidence="5 7">
    <name type="scientific">Kaistella antarctica</name>
    <dbReference type="NCBI Taxonomy" id="266748"/>
    <lineage>
        <taxon>Bacteria</taxon>
        <taxon>Pseudomonadati</taxon>
        <taxon>Bacteroidota</taxon>
        <taxon>Flavobacteriia</taxon>
        <taxon>Flavobacteriales</taxon>
        <taxon>Weeksellaceae</taxon>
        <taxon>Chryseobacterium group</taxon>
        <taxon>Kaistella</taxon>
    </lineage>
</organism>